<keyword evidence="2 5" id="KW-0808">Transferase</keyword>
<evidence type="ECO:0000256" key="2">
    <source>
        <dbReference type="ARBA" id="ARBA00022679"/>
    </source>
</evidence>
<dbReference type="Proteomes" id="UP000037510">
    <property type="component" value="Unassembled WGS sequence"/>
</dbReference>
<dbReference type="PANTHER" id="PTHR10545:SF29">
    <property type="entry name" value="GH14572P-RELATED"/>
    <property type="match status" value="1"/>
</dbReference>
<sequence>MPQGPQLSVAGILTTDLIADGFESSPAWFFALVAELRGEVVGYALCNRAYSSWTRRALYLEDLFVRPAARRAGVARALLSRLCQLDAARALPGGPVRASRRVPRRRHARAPLATVGVSLGARRVDWHVLESNAPARALYAQLGARDLRDSEGRAALRLDEGAIAAAAASTAQPVPCAIAAAAASTAQPAPCAIAAAAGSTAQPAPCASATAPLNHLD</sequence>
<dbReference type="STRING" id="104452.A0A0L7KRT5"/>
<gene>
    <name evidence="5" type="ORF">OBRU01_22124</name>
</gene>
<dbReference type="SUPFAM" id="SSF55729">
    <property type="entry name" value="Acyl-CoA N-acyltransferases (Nat)"/>
    <property type="match status" value="1"/>
</dbReference>
<comment type="similarity">
    <text evidence="1">Belongs to the acetyltransferase family.</text>
</comment>
<evidence type="ECO:0000256" key="1">
    <source>
        <dbReference type="ARBA" id="ARBA00008694"/>
    </source>
</evidence>
<dbReference type="GO" id="GO:0008080">
    <property type="term" value="F:N-acetyltransferase activity"/>
    <property type="evidence" value="ECO:0007669"/>
    <property type="project" value="UniProtKB-ARBA"/>
</dbReference>
<protein>
    <submittedName>
        <fullName evidence="5">Diamine acetyltransferase 2</fullName>
    </submittedName>
</protein>
<dbReference type="PROSITE" id="PS51186">
    <property type="entry name" value="GNAT"/>
    <property type="match status" value="1"/>
</dbReference>
<proteinExistence type="inferred from homology"/>
<name>A0A0L7KRT5_OPEBR</name>
<dbReference type="InterPro" id="IPR000182">
    <property type="entry name" value="GNAT_dom"/>
</dbReference>
<evidence type="ECO:0000256" key="3">
    <source>
        <dbReference type="ARBA" id="ARBA00023315"/>
    </source>
</evidence>
<dbReference type="Pfam" id="PF00583">
    <property type="entry name" value="Acetyltransf_1"/>
    <property type="match status" value="1"/>
</dbReference>
<evidence type="ECO:0000313" key="6">
    <source>
        <dbReference type="Proteomes" id="UP000037510"/>
    </source>
</evidence>
<evidence type="ECO:0000259" key="4">
    <source>
        <dbReference type="PROSITE" id="PS51186"/>
    </source>
</evidence>
<dbReference type="AlphaFoldDB" id="A0A0L7KRT5"/>
<dbReference type="PANTHER" id="PTHR10545">
    <property type="entry name" value="DIAMINE N-ACETYLTRANSFERASE"/>
    <property type="match status" value="1"/>
</dbReference>
<feature type="domain" description="N-acetyltransferase" evidence="4">
    <location>
        <begin position="1"/>
        <end position="159"/>
    </location>
</feature>
<keyword evidence="3" id="KW-0012">Acyltransferase</keyword>
<dbReference type="Gene3D" id="3.40.630.30">
    <property type="match status" value="1"/>
</dbReference>
<keyword evidence="6" id="KW-1185">Reference proteome</keyword>
<reference evidence="5 6" key="1">
    <citation type="journal article" date="2015" name="Genome Biol. Evol.">
        <title>The genome of winter moth (Operophtera brumata) provides a genomic perspective on sexual dimorphism and phenology.</title>
        <authorList>
            <person name="Derks M.F."/>
            <person name="Smit S."/>
            <person name="Salis L."/>
            <person name="Schijlen E."/>
            <person name="Bossers A."/>
            <person name="Mateman C."/>
            <person name="Pijl A.S."/>
            <person name="de Ridder D."/>
            <person name="Groenen M.A."/>
            <person name="Visser M.E."/>
            <person name="Megens H.J."/>
        </authorList>
    </citation>
    <scope>NUCLEOTIDE SEQUENCE [LARGE SCALE GENOMIC DNA]</scope>
    <source>
        <strain evidence="5">WM2013NL</strain>
        <tissue evidence="5">Head and thorax</tissue>
    </source>
</reference>
<evidence type="ECO:0000313" key="5">
    <source>
        <dbReference type="EMBL" id="KOB65800.1"/>
    </source>
</evidence>
<dbReference type="InterPro" id="IPR051016">
    <property type="entry name" value="Diverse_Substrate_AcTransf"/>
</dbReference>
<accession>A0A0L7KRT5</accession>
<comment type="caution">
    <text evidence="5">The sequence shown here is derived from an EMBL/GenBank/DDBJ whole genome shotgun (WGS) entry which is preliminary data.</text>
</comment>
<organism evidence="5 6">
    <name type="scientific">Operophtera brumata</name>
    <name type="common">Winter moth</name>
    <name type="synonym">Phalaena brumata</name>
    <dbReference type="NCBI Taxonomy" id="104452"/>
    <lineage>
        <taxon>Eukaryota</taxon>
        <taxon>Metazoa</taxon>
        <taxon>Ecdysozoa</taxon>
        <taxon>Arthropoda</taxon>
        <taxon>Hexapoda</taxon>
        <taxon>Insecta</taxon>
        <taxon>Pterygota</taxon>
        <taxon>Neoptera</taxon>
        <taxon>Endopterygota</taxon>
        <taxon>Lepidoptera</taxon>
        <taxon>Glossata</taxon>
        <taxon>Ditrysia</taxon>
        <taxon>Geometroidea</taxon>
        <taxon>Geometridae</taxon>
        <taxon>Larentiinae</taxon>
        <taxon>Operophtera</taxon>
    </lineage>
</organism>
<dbReference type="EMBL" id="JTDY01006664">
    <property type="protein sequence ID" value="KOB65800.1"/>
    <property type="molecule type" value="Genomic_DNA"/>
</dbReference>
<dbReference type="InterPro" id="IPR016181">
    <property type="entry name" value="Acyl_CoA_acyltransferase"/>
</dbReference>